<sequence length="287" mass="30068">MSKRIAHIISEGPTEGRGIPATAISPGFETGFVQSVAAPFPGDPVNLLLTEISTVEAAMRAQQEGYDGVLIGALADYGLAAARAAVDIPVVGCGQASLLTAAGLSERYSIVTIWPETQSFLYDRLLSENHAGDQCVSVRYVTSAAEQATLAEENNFYTEMRAGKQHMIERILQGIEAAVAEDGAQAVILGCNCMTPVAPILAERASVPVVDPSATGYRFLEMLVGLGLKHAKDPALPPVSERASVFSALVKAASIELVDIEDCAVCVLSDDGTASCDIPETETITAS</sequence>
<dbReference type="Proteomes" id="UP000295388">
    <property type="component" value="Unassembled WGS sequence"/>
</dbReference>
<dbReference type="PANTHER" id="PTHR28047">
    <property type="entry name" value="PROTEIN DCG1"/>
    <property type="match status" value="1"/>
</dbReference>
<evidence type="ECO:0000313" key="3">
    <source>
        <dbReference type="Proteomes" id="UP000295388"/>
    </source>
</evidence>
<dbReference type="PANTHER" id="PTHR28047:SF5">
    <property type="entry name" value="PROTEIN DCG1"/>
    <property type="match status" value="1"/>
</dbReference>
<dbReference type="EMBL" id="SNWQ01000004">
    <property type="protein sequence ID" value="TDO50537.1"/>
    <property type="molecule type" value="Genomic_DNA"/>
</dbReference>
<gene>
    <name evidence="2" type="ORF">EV643_10429</name>
</gene>
<name>A0A4R6KIJ7_9ACTN</name>
<dbReference type="RefSeq" id="WP_133799745.1">
    <property type="nucleotide sequence ID" value="NZ_SNWQ01000004.1"/>
</dbReference>
<dbReference type="InterPro" id="IPR053714">
    <property type="entry name" value="Iso_Racemase_Enz_sf"/>
</dbReference>
<accession>A0A4R6KIJ7</accession>
<dbReference type="GO" id="GO:0047661">
    <property type="term" value="F:amino-acid racemase activity"/>
    <property type="evidence" value="ECO:0007669"/>
    <property type="project" value="InterPro"/>
</dbReference>
<proteinExistence type="inferred from homology"/>
<comment type="similarity">
    <text evidence="1">Belongs to the HyuE racemase family.</text>
</comment>
<dbReference type="Gene3D" id="3.40.50.12500">
    <property type="match status" value="1"/>
</dbReference>
<dbReference type="InterPro" id="IPR015942">
    <property type="entry name" value="Asp/Glu/hydantoin_racemase"/>
</dbReference>
<keyword evidence="3" id="KW-1185">Reference proteome</keyword>
<evidence type="ECO:0000313" key="2">
    <source>
        <dbReference type="EMBL" id="TDO50537.1"/>
    </source>
</evidence>
<dbReference type="Pfam" id="PF01177">
    <property type="entry name" value="Asp_Glu_race"/>
    <property type="match status" value="1"/>
</dbReference>
<comment type="caution">
    <text evidence="2">The sequence shown here is derived from an EMBL/GenBank/DDBJ whole genome shotgun (WGS) entry which is preliminary data.</text>
</comment>
<protein>
    <submittedName>
        <fullName evidence="2">Asp/Glu/hydantoin racemase</fullName>
    </submittedName>
</protein>
<reference evidence="2 3" key="1">
    <citation type="submission" date="2019-03" db="EMBL/GenBank/DDBJ databases">
        <title>Genomic Encyclopedia of Type Strains, Phase III (KMG-III): the genomes of soil and plant-associated and newly described type strains.</title>
        <authorList>
            <person name="Whitman W."/>
        </authorList>
    </citation>
    <scope>NUCLEOTIDE SEQUENCE [LARGE SCALE GENOMIC DNA]</scope>
    <source>
        <strain evidence="2 3">VKM Ac-2527</strain>
    </source>
</reference>
<evidence type="ECO:0000256" key="1">
    <source>
        <dbReference type="ARBA" id="ARBA00038414"/>
    </source>
</evidence>
<organism evidence="2 3">
    <name type="scientific">Kribbella caucasensis</name>
    <dbReference type="NCBI Taxonomy" id="2512215"/>
    <lineage>
        <taxon>Bacteria</taxon>
        <taxon>Bacillati</taxon>
        <taxon>Actinomycetota</taxon>
        <taxon>Actinomycetes</taxon>
        <taxon>Propionibacteriales</taxon>
        <taxon>Kribbellaceae</taxon>
        <taxon>Kribbella</taxon>
    </lineage>
</organism>
<dbReference type="OrthoDB" id="9791723at2"/>
<dbReference type="InterPro" id="IPR052186">
    <property type="entry name" value="Hydantoin_racemase-like"/>
</dbReference>
<dbReference type="AlphaFoldDB" id="A0A4R6KIJ7"/>